<evidence type="ECO:0000256" key="1">
    <source>
        <dbReference type="ARBA" id="ARBA00022741"/>
    </source>
</evidence>
<dbReference type="InterPro" id="IPR001789">
    <property type="entry name" value="Sig_transdc_resp-reg_receiver"/>
</dbReference>
<evidence type="ECO:0000256" key="2">
    <source>
        <dbReference type="ARBA" id="ARBA00022840"/>
    </source>
</evidence>
<feature type="domain" description="Sigma-54 factor interaction" evidence="7">
    <location>
        <begin position="153"/>
        <end position="374"/>
    </location>
</feature>
<dbReference type="InterPro" id="IPR027417">
    <property type="entry name" value="P-loop_NTPase"/>
</dbReference>
<dbReference type="PROSITE" id="PS50110">
    <property type="entry name" value="RESPONSE_REGULATORY"/>
    <property type="match status" value="1"/>
</dbReference>
<dbReference type="InterPro" id="IPR025943">
    <property type="entry name" value="Sigma_54_int_dom_ATP-bd_2"/>
</dbReference>
<dbReference type="PANTHER" id="PTHR32071:SF86">
    <property type="entry name" value="TWO COMPONENT SIGNAL TRANSDUCTION SYSTEM SIGMA54-DEPENDENT RESPONSE REGULATOR FIS FAMILY"/>
    <property type="match status" value="1"/>
</dbReference>
<accession>A0ABV8V546</accession>
<dbReference type="Gene3D" id="1.10.10.60">
    <property type="entry name" value="Homeodomain-like"/>
    <property type="match status" value="1"/>
</dbReference>
<dbReference type="Pfam" id="PF02954">
    <property type="entry name" value="HTH_8"/>
    <property type="match status" value="1"/>
</dbReference>
<sequence>MDTILVVDDNKAVCSALTLMLELHGYRAISCDNAATALEWVAAQDIDLVIQDMNFTRDTTSGEDGKILFYGLREIQPDIPIILITAWTQLETAVELVKAGAADYMGKPWDDSKLLTSIGNLVALHKMSRANRKLRRVDTERMQAIAGADLCGLVFGSGAMQRCVDLALQLARSDVSVLITGPNGAGKEKIADILHANSPLKNQPFIKVNVGALPMDLMEAELFGAEAGAFTGATKARIGRFEAADGGTLFLDEIGNLPLSGQVKLLRVLQTGEFERLGSHKTRKVKVRVLSATNANLTEAIARGSFREDLYYRLNVVELALPPLAQRPDDILPLASHFIGTTHTIGKPAQRALVNHVWPGNVRELENACKRAVLLASSSELCAADFGVVATGSEANFVSSVEVPSSELESQDATELGHLKDVEITKPELEAALQAHDGVIARVAKAFGMSRQSLYRRMDKLGIERH</sequence>
<dbReference type="PROSITE" id="PS00688">
    <property type="entry name" value="SIGMA54_INTERACT_3"/>
    <property type="match status" value="1"/>
</dbReference>
<dbReference type="InterPro" id="IPR002197">
    <property type="entry name" value="HTH_Fis"/>
</dbReference>
<keyword evidence="5" id="KW-0804">Transcription</keyword>
<dbReference type="InterPro" id="IPR009057">
    <property type="entry name" value="Homeodomain-like_sf"/>
</dbReference>
<dbReference type="SUPFAM" id="SSF52540">
    <property type="entry name" value="P-loop containing nucleoside triphosphate hydrolases"/>
    <property type="match status" value="1"/>
</dbReference>
<keyword evidence="4" id="KW-0238">DNA-binding</keyword>
<evidence type="ECO:0000256" key="3">
    <source>
        <dbReference type="ARBA" id="ARBA00023015"/>
    </source>
</evidence>
<keyword evidence="6" id="KW-0597">Phosphoprotein</keyword>
<proteinExistence type="predicted"/>
<dbReference type="PROSITE" id="PS00676">
    <property type="entry name" value="SIGMA54_INTERACT_2"/>
    <property type="match status" value="1"/>
</dbReference>
<name>A0ABV8V546_9GAMM</name>
<dbReference type="InterPro" id="IPR002078">
    <property type="entry name" value="Sigma_54_int"/>
</dbReference>
<protein>
    <submittedName>
        <fullName evidence="9">Sigma-54-dependent transcriptional regulator</fullName>
    </submittedName>
</protein>
<dbReference type="CDD" id="cd00009">
    <property type="entry name" value="AAA"/>
    <property type="match status" value="1"/>
</dbReference>
<evidence type="ECO:0000313" key="9">
    <source>
        <dbReference type="EMBL" id="MFC4363021.1"/>
    </source>
</evidence>
<comment type="caution">
    <text evidence="9">The sequence shown here is derived from an EMBL/GenBank/DDBJ whole genome shotgun (WGS) entry which is preliminary data.</text>
</comment>
<dbReference type="RefSeq" id="WP_290265285.1">
    <property type="nucleotide sequence ID" value="NZ_JAUFQG010000006.1"/>
</dbReference>
<dbReference type="SMART" id="SM00382">
    <property type="entry name" value="AAA"/>
    <property type="match status" value="1"/>
</dbReference>
<gene>
    <name evidence="9" type="ORF">ACFOX3_11960</name>
</gene>
<evidence type="ECO:0000256" key="4">
    <source>
        <dbReference type="ARBA" id="ARBA00023125"/>
    </source>
</evidence>
<keyword evidence="2" id="KW-0067">ATP-binding</keyword>
<keyword evidence="3" id="KW-0805">Transcription regulation</keyword>
<feature type="modified residue" description="4-aspartylphosphate" evidence="6">
    <location>
        <position position="52"/>
    </location>
</feature>
<dbReference type="SUPFAM" id="SSF46689">
    <property type="entry name" value="Homeodomain-like"/>
    <property type="match status" value="1"/>
</dbReference>
<dbReference type="PROSITE" id="PS50045">
    <property type="entry name" value="SIGMA54_INTERACT_4"/>
    <property type="match status" value="1"/>
</dbReference>
<reference evidence="10" key="1">
    <citation type="journal article" date="2019" name="Int. J. Syst. Evol. Microbiol.">
        <title>The Global Catalogue of Microorganisms (GCM) 10K type strain sequencing project: providing services to taxonomists for standard genome sequencing and annotation.</title>
        <authorList>
            <consortium name="The Broad Institute Genomics Platform"/>
            <consortium name="The Broad Institute Genome Sequencing Center for Infectious Disease"/>
            <person name="Wu L."/>
            <person name="Ma J."/>
        </authorList>
    </citation>
    <scope>NUCLEOTIDE SEQUENCE [LARGE SCALE GENOMIC DNA]</scope>
    <source>
        <strain evidence="10">CECT 8570</strain>
    </source>
</reference>
<organism evidence="9 10">
    <name type="scientific">Simiduia curdlanivorans</name>
    <dbReference type="NCBI Taxonomy" id="1492769"/>
    <lineage>
        <taxon>Bacteria</taxon>
        <taxon>Pseudomonadati</taxon>
        <taxon>Pseudomonadota</taxon>
        <taxon>Gammaproteobacteria</taxon>
        <taxon>Cellvibrionales</taxon>
        <taxon>Cellvibrionaceae</taxon>
        <taxon>Simiduia</taxon>
    </lineage>
</organism>
<keyword evidence="10" id="KW-1185">Reference proteome</keyword>
<evidence type="ECO:0000313" key="10">
    <source>
        <dbReference type="Proteomes" id="UP001595840"/>
    </source>
</evidence>
<dbReference type="Gene3D" id="3.40.50.300">
    <property type="entry name" value="P-loop containing nucleotide triphosphate hydrolases"/>
    <property type="match status" value="1"/>
</dbReference>
<dbReference type="InterPro" id="IPR058031">
    <property type="entry name" value="AAA_lid_NorR"/>
</dbReference>
<evidence type="ECO:0000256" key="6">
    <source>
        <dbReference type="PROSITE-ProRule" id="PRU00169"/>
    </source>
</evidence>
<dbReference type="InterPro" id="IPR011006">
    <property type="entry name" value="CheY-like_superfamily"/>
</dbReference>
<dbReference type="Pfam" id="PF25601">
    <property type="entry name" value="AAA_lid_14"/>
    <property type="match status" value="1"/>
</dbReference>
<dbReference type="InterPro" id="IPR025944">
    <property type="entry name" value="Sigma_54_int_dom_CS"/>
</dbReference>
<dbReference type="Gene3D" id="1.10.8.60">
    <property type="match status" value="1"/>
</dbReference>
<feature type="domain" description="Response regulatory" evidence="8">
    <location>
        <begin position="3"/>
        <end position="122"/>
    </location>
</feature>
<evidence type="ECO:0000259" key="8">
    <source>
        <dbReference type="PROSITE" id="PS50110"/>
    </source>
</evidence>
<dbReference type="Gene3D" id="3.40.50.2300">
    <property type="match status" value="1"/>
</dbReference>
<dbReference type="SUPFAM" id="SSF52172">
    <property type="entry name" value="CheY-like"/>
    <property type="match status" value="1"/>
</dbReference>
<dbReference type="Pfam" id="PF00072">
    <property type="entry name" value="Response_reg"/>
    <property type="match status" value="1"/>
</dbReference>
<dbReference type="EMBL" id="JBHSCX010000015">
    <property type="protein sequence ID" value="MFC4363021.1"/>
    <property type="molecule type" value="Genomic_DNA"/>
</dbReference>
<keyword evidence="1" id="KW-0547">Nucleotide-binding</keyword>
<dbReference type="Proteomes" id="UP001595840">
    <property type="component" value="Unassembled WGS sequence"/>
</dbReference>
<dbReference type="PRINTS" id="PR01590">
    <property type="entry name" value="HTHFIS"/>
</dbReference>
<evidence type="ECO:0000256" key="5">
    <source>
        <dbReference type="ARBA" id="ARBA00023163"/>
    </source>
</evidence>
<dbReference type="Pfam" id="PF00158">
    <property type="entry name" value="Sigma54_activat"/>
    <property type="match status" value="1"/>
</dbReference>
<evidence type="ECO:0000259" key="7">
    <source>
        <dbReference type="PROSITE" id="PS50045"/>
    </source>
</evidence>
<dbReference type="SMART" id="SM00448">
    <property type="entry name" value="REC"/>
    <property type="match status" value="1"/>
</dbReference>
<dbReference type="PANTHER" id="PTHR32071">
    <property type="entry name" value="TRANSCRIPTIONAL REGULATORY PROTEIN"/>
    <property type="match status" value="1"/>
</dbReference>
<dbReference type="InterPro" id="IPR003593">
    <property type="entry name" value="AAA+_ATPase"/>
</dbReference>